<feature type="region of interest" description="Disordered" evidence="1">
    <location>
        <begin position="197"/>
        <end position="257"/>
    </location>
</feature>
<feature type="region of interest" description="Disordered" evidence="1">
    <location>
        <begin position="41"/>
        <end position="65"/>
    </location>
</feature>
<dbReference type="InterPro" id="IPR013087">
    <property type="entry name" value="Znf_C2H2_type"/>
</dbReference>
<evidence type="ECO:0000313" key="4">
    <source>
        <dbReference type="Proteomes" id="UP001628179"/>
    </source>
</evidence>
<comment type="caution">
    <text evidence="3">The sequence shown here is derived from an EMBL/GenBank/DDBJ whole genome shotgun (WGS) entry which is preliminary data.</text>
</comment>
<keyword evidence="4" id="KW-1185">Reference proteome</keyword>
<name>A0ABQ0G7B9_9PEZI</name>
<organism evidence="3 4">
    <name type="scientific">Madurella fahalii</name>
    <dbReference type="NCBI Taxonomy" id="1157608"/>
    <lineage>
        <taxon>Eukaryota</taxon>
        <taxon>Fungi</taxon>
        <taxon>Dikarya</taxon>
        <taxon>Ascomycota</taxon>
        <taxon>Pezizomycotina</taxon>
        <taxon>Sordariomycetes</taxon>
        <taxon>Sordariomycetidae</taxon>
        <taxon>Sordariales</taxon>
        <taxon>Sordariales incertae sedis</taxon>
        <taxon>Madurella</taxon>
    </lineage>
</organism>
<feature type="compositionally biased region" description="Low complexity" evidence="1">
    <location>
        <begin position="41"/>
        <end position="64"/>
    </location>
</feature>
<dbReference type="EMBL" id="BAAFSV010000002">
    <property type="protein sequence ID" value="GAB1313615.1"/>
    <property type="molecule type" value="Genomic_DNA"/>
</dbReference>
<dbReference type="Gene3D" id="3.30.160.60">
    <property type="entry name" value="Classic Zinc Finger"/>
    <property type="match status" value="1"/>
</dbReference>
<dbReference type="SMART" id="SM00355">
    <property type="entry name" value="ZnF_C2H2"/>
    <property type="match status" value="2"/>
</dbReference>
<protein>
    <recommendedName>
        <fullName evidence="2">C2H2-type domain-containing protein</fullName>
    </recommendedName>
</protein>
<feature type="compositionally biased region" description="Basic and acidic residues" evidence="1">
    <location>
        <begin position="219"/>
        <end position="232"/>
    </location>
</feature>
<dbReference type="Proteomes" id="UP001628179">
    <property type="component" value="Unassembled WGS sequence"/>
</dbReference>
<feature type="domain" description="C2H2-type" evidence="2">
    <location>
        <begin position="302"/>
        <end position="325"/>
    </location>
</feature>
<accession>A0ABQ0G7B9</accession>
<proteinExistence type="predicted"/>
<gene>
    <name evidence="3" type="ORF">MFIFM68171_03825</name>
</gene>
<evidence type="ECO:0000313" key="3">
    <source>
        <dbReference type="EMBL" id="GAB1313615.1"/>
    </source>
</evidence>
<reference evidence="3 4" key="1">
    <citation type="submission" date="2024-09" db="EMBL/GenBank/DDBJ databases">
        <title>Itraconazole resistance in Madurella fahalii resulting from another homologue of gene encoding cytochrome P450 14-alpha sterol demethylase (CYP51).</title>
        <authorList>
            <person name="Yoshioka I."/>
            <person name="Fahal A.H."/>
            <person name="Kaneko S."/>
            <person name="Yaguchi T."/>
        </authorList>
    </citation>
    <scope>NUCLEOTIDE SEQUENCE [LARGE SCALE GENOMIC DNA]</scope>
    <source>
        <strain evidence="3 4">IFM 68171</strain>
    </source>
</reference>
<evidence type="ECO:0000259" key="2">
    <source>
        <dbReference type="SMART" id="SM00355"/>
    </source>
</evidence>
<evidence type="ECO:0000256" key="1">
    <source>
        <dbReference type="SAM" id="MobiDB-lite"/>
    </source>
</evidence>
<feature type="domain" description="C2H2-type" evidence="2">
    <location>
        <begin position="270"/>
        <end position="296"/>
    </location>
</feature>
<dbReference type="RefSeq" id="XP_070915347.1">
    <property type="nucleotide sequence ID" value="XM_071059246.1"/>
</dbReference>
<sequence length="379" mass="42001">MDPNGMPYHISLNFDEDVGYGFNDASVPEPCSAVSFGGSSYASSSFGPHTPLSSPSTPSRSGSLDYGSSFASSIDGLSFEPSPPSSATSTYFPTSLKTSDVSDFAHPSFPMTPPRGQLRFSGHPISGCGAPLAPSPMDFCLYMNGLGSQSLLSTPSGLVKLDEPSDAWSIFLEPDSPISRSKKRSAPRLLEPFEPIKVEDEDVMTPPSTPWAPPRKRSRMEDVRQRTADLRKAQQRPQSDPRARERRSKQRLAPAMESDGMITLAKAGAHKCDWEGCDAKPFQRREHMKRHVTSVHLKVGWSYCEFCNNRPFNRVDNYITHMRLHTLNRGSGKAQYVPAAVEEYKRLIKARKIRKFRKRRAEDDAISLVGDAKEARRSG</sequence>
<dbReference type="GeneID" id="98174569"/>